<evidence type="ECO:0000259" key="4">
    <source>
        <dbReference type="Pfam" id="PF21807"/>
    </source>
</evidence>
<dbReference type="InterPro" id="IPR004258">
    <property type="entry name" value="DBL"/>
</dbReference>
<organism evidence="6">
    <name type="scientific">Plasmodium falciparum</name>
    <name type="common">malaria parasite P. falciparum</name>
    <dbReference type="NCBI Taxonomy" id="5833"/>
    <lineage>
        <taxon>Eukaryota</taxon>
        <taxon>Sar</taxon>
        <taxon>Alveolata</taxon>
        <taxon>Apicomplexa</taxon>
        <taxon>Aconoidasida</taxon>
        <taxon>Haemosporida</taxon>
        <taxon>Plasmodiidae</taxon>
        <taxon>Plasmodium</taxon>
        <taxon>Plasmodium (Laverania)</taxon>
    </lineage>
</organism>
<dbReference type="GO" id="GO:0046789">
    <property type="term" value="F:host cell surface receptor binding"/>
    <property type="evidence" value="ECO:0007669"/>
    <property type="project" value="InterPro"/>
</dbReference>
<feature type="domain" description="Duffy-binding-like" evidence="5">
    <location>
        <begin position="832"/>
        <end position="946"/>
    </location>
</feature>
<dbReference type="AlphaFoldDB" id="A0A191VZE9"/>
<evidence type="ECO:0000259" key="3">
    <source>
        <dbReference type="Pfam" id="PF05424"/>
    </source>
</evidence>
<sequence length="1277" mass="147452">DIIRGKDLYLGNKKEKEKLENNLKTIFQKIYDKLENKKAQEYYKKDDKGTKNYYKLREDWWNANRYDVWKAITCKAEQNNKYFRKACSNDTTWAENNCQCIGGTVPTNFDYVPQFLRWFEEWAEEFCRIKQLKLKKLEKECRGQNDSGEPRYCSGNGLDCTKTVRAKGDIIMGNKCTKCLVACNPYKEWINNKKKEFDKQKNKCENEIYSVGNSKKQSTSSTNKLYYDKFYDELKKHYRDLEEFLKLLNKENTCKSITKTESKIDFSKTSDKDLDHTFYPSEYCKPCPYCGGSFNGEKFESKGEQERDCPGLYNIYEPPNDVQPTEINVLQKEKEGRDILEKLKTFCSTDKDKPVIKNDEWKCYHQNEGNDKCILQYDEKDKNKKNVKDFYGFFEFWVTHVLNDSIEWRNKLKKCLENNNKQCLNNKCYTNCKCYESWAKKKQEEWGEIKKHFDKQTGFYGWSRYQVLESVLEDEFLKGITEAYGDPQQVQRITGHLETKNSQERIDATQKKTIIDILLHHELEEAEECLETHEKDETCDYDSEEEEEEEEFRDNPCSGGTHRVMIKSVAADIHQNAKTQLRNRGGRKVLRGEIKNVKFYNGRNSIQLTNVCDITFTHTNESNGIPKDGPCQGKGNGFTIGTSWISGDSISKDHKDFYLPPRREHMCTSNLENLKDNDKSVRDTDTLLGEVALSAKMDAEEIITRYKNQNNIEGPIEQKHQESICRAVRYGFADLGDIIRGRDMWNKDSGSKDIEDRLKKIFKNIYEKLGDKIDKYTNDGKHTQLRADWWEANRDQIWKAMKCKTNGVDITCDSDHTPLDDYIPQRLRWMTEWAEWFCKMQSQEYKKLEGKCKECMKKGEGGKDCTNNMTECQVCIPACTGYKNFIKKWEKQWETVSAIYQILYEQARLEINNGKPSAYGDPDYQQVVHFFKELQKSIKSSASKRSKRSLPRDTSTPYSTAAGYIHQEIGYGGCQEQTQFCEYENGVAEKNEKYAFSLEPHEYKGACNCKNNEPPPPPPPPLVPVVPAINVCSIVAKIFEDTTALQAACSLKYGPGGKERYSQWKCIPTSGNNTTTAGSSGKPTGSSGSICIPPRRRKLYVGKLQEWAEKQSQSQNGESSGEAQPQASEAQTQPPVAVSQISNGEPTLSAASTSTTESSHLRDVGLLKAFVESAAIETFFLWDRYKKIKEKELEEKKARDQELNGTLLLPRAQKVSPEVDPEHPQNQLKKGIIPEEFKRQMFYTLGDYRDICIGDEKVIEMLKDGGIDISTINEKIK</sequence>
<feature type="region of interest" description="Disordered" evidence="1">
    <location>
        <begin position="534"/>
        <end position="559"/>
    </location>
</feature>
<feature type="domain" description="Duffy-binding-like" evidence="2">
    <location>
        <begin position="393"/>
        <end position="536"/>
    </location>
</feature>
<feature type="compositionally biased region" description="Low complexity" evidence="1">
    <location>
        <begin position="1071"/>
        <end position="1089"/>
    </location>
</feature>
<dbReference type="InterPro" id="IPR042202">
    <property type="entry name" value="Duffy-ag-bd_sf"/>
</dbReference>
<dbReference type="GO" id="GO:0016020">
    <property type="term" value="C:membrane"/>
    <property type="evidence" value="ECO:0007669"/>
    <property type="project" value="InterPro"/>
</dbReference>
<reference evidence="6" key="1">
    <citation type="journal article" date="2016" name="EMBO Mol. Med.">
        <title>Plasmodium falciparum var genes expressed in children with severe malaria encode CIDRalpha1 domains.</title>
        <authorList>
            <person name="Jespersen J.S."/>
            <person name="Wang C.W."/>
            <person name="Mkumbaye S.I."/>
            <person name="Minja D.T."/>
            <person name="Petersen B."/>
            <person name="Turner L."/>
            <person name="Petersen J.E."/>
            <person name="Lusingu J.P."/>
            <person name="Theander T.G."/>
            <person name="Lavstsen T."/>
        </authorList>
    </citation>
    <scope>NUCLEOTIDE SEQUENCE</scope>
    <source>
        <strain evidence="6">2021-4</strain>
    </source>
</reference>
<dbReference type="InterPro" id="IPR008602">
    <property type="entry name" value="Duffy-antigen-binding"/>
</dbReference>
<feature type="domain" description="Duffy-antigen binding" evidence="3">
    <location>
        <begin position="657"/>
        <end position="828"/>
    </location>
</feature>
<accession>A0A191VZE9</accession>
<feature type="domain" description="Duffy-binding-like" evidence="5">
    <location>
        <begin position="121"/>
        <end position="281"/>
    </location>
</feature>
<dbReference type="Gene3D" id="1.20.1310.20">
    <property type="entry name" value="Duffy-antigen binding domain"/>
    <property type="match status" value="3"/>
</dbReference>
<feature type="compositionally biased region" description="Acidic residues" evidence="1">
    <location>
        <begin position="539"/>
        <end position="552"/>
    </location>
</feature>
<feature type="compositionally biased region" description="Low complexity" evidence="1">
    <location>
        <begin position="1147"/>
        <end position="1157"/>
    </location>
</feature>
<feature type="compositionally biased region" description="Low complexity" evidence="1">
    <location>
        <begin position="1111"/>
        <end position="1124"/>
    </location>
</feature>
<dbReference type="Gene3D" id="1.20.58.1930">
    <property type="match status" value="1"/>
</dbReference>
<dbReference type="InterPro" id="IPR049158">
    <property type="entry name" value="PfEMP1_CIDRalpha1_dom"/>
</dbReference>
<dbReference type="Gene3D" id="1.20.58.830">
    <property type="match status" value="2"/>
</dbReference>
<protein>
    <submittedName>
        <fullName evidence="6">Erythrocyte membrane protein 1</fullName>
    </submittedName>
</protein>
<dbReference type="Pfam" id="PF03011">
    <property type="entry name" value="PFEMP"/>
    <property type="match status" value="1"/>
</dbReference>
<dbReference type="VEuPathDB" id="PlasmoDB:PfGA01_070015900"/>
<feature type="non-terminal residue" evidence="6">
    <location>
        <position position="1277"/>
    </location>
</feature>
<feature type="region of interest" description="Disordered" evidence="1">
    <location>
        <begin position="1107"/>
        <end position="1157"/>
    </location>
</feature>
<feature type="compositionally biased region" description="Polar residues" evidence="1">
    <location>
        <begin position="1125"/>
        <end position="1146"/>
    </location>
</feature>
<feature type="non-terminal residue" evidence="6">
    <location>
        <position position="1"/>
    </location>
</feature>
<proteinExistence type="predicted"/>
<evidence type="ECO:0000259" key="5">
    <source>
        <dbReference type="Pfam" id="PF22672"/>
    </source>
</evidence>
<evidence type="ECO:0000259" key="2">
    <source>
        <dbReference type="Pfam" id="PF03011"/>
    </source>
</evidence>
<feature type="domain" description="PfEMP1 CIDRalpha1" evidence="4">
    <location>
        <begin position="325"/>
        <end position="376"/>
    </location>
</feature>
<gene>
    <name evidence="6" type="primary">var</name>
</gene>
<dbReference type="InterPro" id="IPR054595">
    <property type="entry name" value="DBL_C"/>
</dbReference>
<dbReference type="FunFam" id="1.20.58.830:FF:000005">
    <property type="entry name" value="Erythrocyte membrane protein 1, PfEMP1"/>
    <property type="match status" value="1"/>
</dbReference>
<evidence type="ECO:0000256" key="1">
    <source>
        <dbReference type="SAM" id="MobiDB-lite"/>
    </source>
</evidence>
<evidence type="ECO:0000313" key="6">
    <source>
        <dbReference type="EMBL" id="ANJ21090.1"/>
    </source>
</evidence>
<dbReference type="Pfam" id="PF21807">
    <property type="entry name" value="PfEMP1_CIDRalpha1_dom"/>
    <property type="match status" value="1"/>
</dbReference>
<dbReference type="Pfam" id="PF22672">
    <property type="entry name" value="DBL_C"/>
    <property type="match status" value="2"/>
</dbReference>
<dbReference type="SUPFAM" id="SSF140924">
    <property type="entry name" value="Duffy binding domain-like"/>
    <property type="match status" value="4"/>
</dbReference>
<feature type="region of interest" description="Disordered" evidence="1">
    <location>
        <begin position="1071"/>
        <end position="1093"/>
    </location>
</feature>
<name>A0A191VZE9_PLAFA</name>
<feature type="domain" description="Duffy-antigen binding" evidence="3">
    <location>
        <begin position="1"/>
        <end position="117"/>
    </location>
</feature>
<dbReference type="EMBL" id="KX154970">
    <property type="protein sequence ID" value="ANJ21090.1"/>
    <property type="molecule type" value="Genomic_DNA"/>
</dbReference>
<feature type="domain" description="Duffy-antigen binding" evidence="3">
    <location>
        <begin position="1090"/>
        <end position="1276"/>
    </location>
</feature>
<dbReference type="Pfam" id="PF05424">
    <property type="entry name" value="Duffy_binding"/>
    <property type="match status" value="3"/>
</dbReference>